<organism evidence="1 2">
    <name type="scientific">Albula goreensis</name>
    <dbReference type="NCBI Taxonomy" id="1534307"/>
    <lineage>
        <taxon>Eukaryota</taxon>
        <taxon>Metazoa</taxon>
        <taxon>Chordata</taxon>
        <taxon>Craniata</taxon>
        <taxon>Vertebrata</taxon>
        <taxon>Euteleostomi</taxon>
        <taxon>Actinopterygii</taxon>
        <taxon>Neopterygii</taxon>
        <taxon>Teleostei</taxon>
        <taxon>Albuliformes</taxon>
        <taxon>Albulidae</taxon>
        <taxon>Albula</taxon>
    </lineage>
</organism>
<reference evidence="1" key="1">
    <citation type="submission" date="2021-01" db="EMBL/GenBank/DDBJ databases">
        <authorList>
            <person name="Zahm M."/>
            <person name="Roques C."/>
            <person name="Cabau C."/>
            <person name="Klopp C."/>
            <person name="Donnadieu C."/>
            <person name="Jouanno E."/>
            <person name="Lampietro C."/>
            <person name="Louis A."/>
            <person name="Herpin A."/>
            <person name="Echchiki A."/>
            <person name="Berthelot C."/>
            <person name="Parey E."/>
            <person name="Roest-Crollius H."/>
            <person name="Braasch I."/>
            <person name="Postlethwait J."/>
            <person name="Bobe J."/>
            <person name="Montfort J."/>
            <person name="Bouchez O."/>
            <person name="Begum T."/>
            <person name="Mejri S."/>
            <person name="Adams A."/>
            <person name="Chen W.-J."/>
            <person name="Guiguen Y."/>
        </authorList>
    </citation>
    <scope>NUCLEOTIDE SEQUENCE</scope>
    <source>
        <tissue evidence="1">Blood</tissue>
    </source>
</reference>
<evidence type="ECO:0000313" key="2">
    <source>
        <dbReference type="Proteomes" id="UP000829720"/>
    </source>
</evidence>
<proteinExistence type="predicted"/>
<dbReference type="AlphaFoldDB" id="A0A8T3DV15"/>
<sequence>MEYSDFDNVTCLTTYHPLLIIFHLTTRAAVLRSECNWRDEDTLAPPTKRTLESIGRSEHLTAHTCSTASEL</sequence>
<comment type="caution">
    <text evidence="1">The sequence shown here is derived from an EMBL/GenBank/DDBJ whole genome shotgun (WGS) entry which is preliminary data.</text>
</comment>
<name>A0A8T3DV15_9TELE</name>
<protein>
    <submittedName>
        <fullName evidence="1">Uncharacterized protein</fullName>
    </submittedName>
</protein>
<evidence type="ECO:0000313" key="1">
    <source>
        <dbReference type="EMBL" id="KAI1900210.1"/>
    </source>
</evidence>
<keyword evidence="2" id="KW-1185">Reference proteome</keyword>
<gene>
    <name evidence="1" type="ORF">AGOR_G00047660</name>
</gene>
<dbReference type="EMBL" id="JAERUA010000004">
    <property type="protein sequence ID" value="KAI1900210.1"/>
    <property type="molecule type" value="Genomic_DNA"/>
</dbReference>
<dbReference type="Proteomes" id="UP000829720">
    <property type="component" value="Unassembled WGS sequence"/>
</dbReference>
<accession>A0A8T3DV15</accession>